<organism evidence="1 2">
    <name type="scientific">Haemonchus contortus</name>
    <name type="common">Barber pole worm</name>
    <dbReference type="NCBI Taxonomy" id="6289"/>
    <lineage>
        <taxon>Eukaryota</taxon>
        <taxon>Metazoa</taxon>
        <taxon>Ecdysozoa</taxon>
        <taxon>Nematoda</taxon>
        <taxon>Chromadorea</taxon>
        <taxon>Rhabditida</taxon>
        <taxon>Rhabditina</taxon>
        <taxon>Rhabditomorpha</taxon>
        <taxon>Strongyloidea</taxon>
        <taxon>Trichostrongylidae</taxon>
        <taxon>Haemonchus</taxon>
    </lineage>
</organism>
<reference evidence="2" key="1">
    <citation type="submission" date="2020-12" db="UniProtKB">
        <authorList>
            <consortium name="WormBaseParasite"/>
        </authorList>
    </citation>
    <scope>IDENTIFICATION</scope>
    <source>
        <strain evidence="2">MHco3</strain>
    </source>
</reference>
<dbReference type="AlphaFoldDB" id="A0A7I4Z568"/>
<proteinExistence type="predicted"/>
<accession>A0A7I4Z568</accession>
<protein>
    <submittedName>
        <fullName evidence="2">DUF222 domain-containing protein</fullName>
    </submittedName>
</protein>
<keyword evidence="1" id="KW-1185">Reference proteome</keyword>
<name>A0A7I4Z568_HAECO</name>
<evidence type="ECO:0000313" key="2">
    <source>
        <dbReference type="WBParaSite" id="HCON_00174830-00001"/>
    </source>
</evidence>
<sequence length="368" mass="40958">MTKHDGADQTSQRNERALAATHEICCPVCGDQQWYEYQMNRLTEAVAIAQAQAQAEAAYSRQLHSERQILEIAFGEAINRMCRVRQRLEVLSNIADDTAVKGRHAKALRDATVNAINGVRTESEDVADMLTHWISQGTSSLLADLNNTFATVGCHENAIRFVDTSAEGLVPHRLRALDGAAREKVEELPLDDRESYDAIVARLRMSFEGPHHQHRYMARQALSACKQQTGESSAAFANRLLTWARADTTGQDPATQKERVLEEFVAHLRPDIRGSATVATLETLKEDLLNPGTIVEAPDTSLLNAHRHGTSAGLQVPLRVLVRLTVICLILLHHLGYIQLVVISLTTFWRPANKFELSMFLCAKTNQH</sequence>
<dbReference type="WBParaSite" id="HCON_00174830-00001">
    <property type="protein sequence ID" value="HCON_00174830-00001"/>
    <property type="gene ID" value="HCON_00174830"/>
</dbReference>
<dbReference type="OrthoDB" id="5872378at2759"/>
<evidence type="ECO:0000313" key="1">
    <source>
        <dbReference type="Proteomes" id="UP000025227"/>
    </source>
</evidence>
<dbReference type="Proteomes" id="UP000025227">
    <property type="component" value="Unplaced"/>
</dbReference>